<proteinExistence type="predicted"/>
<accession>A0ABM7PBP8</accession>
<dbReference type="InterPro" id="IPR002789">
    <property type="entry name" value="HerA_central"/>
</dbReference>
<dbReference type="EMBL" id="AP024488">
    <property type="protein sequence ID" value="BCS94986.1"/>
    <property type="molecule type" value="Genomic_DNA"/>
</dbReference>
<dbReference type="Gene3D" id="3.40.50.300">
    <property type="entry name" value="P-loop containing nucleotide triphosphate hydrolases"/>
    <property type="match status" value="2"/>
</dbReference>
<sequence>MTETINAEVISVYPDKVKVSVDDLDSFRLAEEHLKVGSYLRVADSDDVVLIAVIDSFSIEVKETGDRKYIIEASPLGVIKDEVFLRGGDSIAIPPKKVEPARRSEIENIYAYGLSGKEKFDFSELSHNSGVRVPVDGDRFFNKHIGIVGSTGSGKSNTISKILQKAISQKDCGYDGLNNSHIIIFDIHAEYPAAFPESNKLSVEDIILPYWLLNSDELEELFLDSGDNNNYNQSSVLRSVITQNKRKHNPGFDKIFYDSPIRFDIDEVLNALINLKNETKNSKSSDRYMIVGEEGDSEDSSTTVNSGIYLSNEDKLNKYFEKLYEFRPTKNSNVTRGNYADGTLDKFIARFTSKYKQDRLQFIFGEKSKKISFESTIQQFIGYKNTDESNVTIIDLSGVPFEVLSITVSLIARLLFDFGYNYKRYKEYQGNEQHDIPILLVLEEAHKYVPKSDLARFKASKNSIERIAKEGRKYGVTLLLASQRPSEISETIFSQCSNFVAMRLTNPDDQNYVRRILPDTFGNLTSNLSSLQTGEALLMGDATILPSLVKIDQTALPPSSSDIPYLKLWKKQWCEVDFTKFTGQWK</sequence>
<keyword evidence="3" id="KW-1185">Reference proteome</keyword>
<evidence type="ECO:0000259" key="1">
    <source>
        <dbReference type="Pfam" id="PF01935"/>
    </source>
</evidence>
<dbReference type="PANTHER" id="PTHR42957:SF1">
    <property type="entry name" value="HELICASE MJ1565-RELATED"/>
    <property type="match status" value="1"/>
</dbReference>
<dbReference type="PANTHER" id="PTHR42957">
    <property type="entry name" value="HELICASE MJ1565-RELATED"/>
    <property type="match status" value="1"/>
</dbReference>
<feature type="domain" description="Helicase HerA central" evidence="1">
    <location>
        <begin position="124"/>
        <end position="414"/>
    </location>
</feature>
<reference evidence="2 3" key="1">
    <citation type="submission" date="2021-02" db="EMBL/GenBank/DDBJ databases">
        <title>Complete genome of Desulfoluna sp. strain ASN36.</title>
        <authorList>
            <person name="Takahashi A."/>
            <person name="Kojima H."/>
            <person name="Fukui M."/>
        </authorList>
    </citation>
    <scope>NUCLEOTIDE SEQUENCE [LARGE SCALE GENOMIC DNA]</scope>
    <source>
        <strain evidence="2 3">ASN36</strain>
    </source>
</reference>
<protein>
    <recommendedName>
        <fullName evidence="1">Helicase HerA central domain-containing protein</fullName>
    </recommendedName>
</protein>
<dbReference type="NCBIfam" id="NF042944">
    <property type="entry name" value="HerA_antiphage_2"/>
    <property type="match status" value="1"/>
</dbReference>
<evidence type="ECO:0000313" key="2">
    <source>
        <dbReference type="EMBL" id="BCS94986.1"/>
    </source>
</evidence>
<dbReference type="InterPro" id="IPR008571">
    <property type="entry name" value="HerA-like"/>
</dbReference>
<dbReference type="InterPro" id="IPR027417">
    <property type="entry name" value="P-loop_NTPase"/>
</dbReference>
<dbReference type="RefSeq" id="WP_236891280.1">
    <property type="nucleotide sequence ID" value="NZ_AP024488.1"/>
</dbReference>
<dbReference type="SUPFAM" id="SSF52540">
    <property type="entry name" value="P-loop containing nucleoside triphosphate hydrolases"/>
    <property type="match status" value="1"/>
</dbReference>
<name>A0ABM7PBP8_9BACT</name>
<organism evidence="2 3">
    <name type="scientific">Desulfoluna limicola</name>
    <dbReference type="NCBI Taxonomy" id="2810562"/>
    <lineage>
        <taxon>Bacteria</taxon>
        <taxon>Pseudomonadati</taxon>
        <taxon>Thermodesulfobacteriota</taxon>
        <taxon>Desulfobacteria</taxon>
        <taxon>Desulfobacterales</taxon>
        <taxon>Desulfolunaceae</taxon>
        <taxon>Desulfoluna</taxon>
    </lineage>
</organism>
<gene>
    <name evidence="2" type="ORF">DSLASN_06180</name>
</gene>
<evidence type="ECO:0000313" key="3">
    <source>
        <dbReference type="Proteomes" id="UP001320148"/>
    </source>
</evidence>
<dbReference type="Proteomes" id="UP001320148">
    <property type="component" value="Chromosome"/>
</dbReference>
<dbReference type="Pfam" id="PF01935">
    <property type="entry name" value="DUF87"/>
    <property type="match status" value="1"/>
</dbReference>